<dbReference type="EMBL" id="JACRTD010000004">
    <property type="protein sequence ID" value="MBC8585393.1"/>
    <property type="molecule type" value="Genomic_DNA"/>
</dbReference>
<dbReference type="RefSeq" id="WP_262395174.1">
    <property type="nucleotide sequence ID" value="NZ_JACRTD010000004.1"/>
</dbReference>
<proteinExistence type="predicted"/>
<evidence type="ECO:0000313" key="3">
    <source>
        <dbReference type="Proteomes" id="UP000623678"/>
    </source>
</evidence>
<organism evidence="2 3">
    <name type="scientific">Youxingia wuxianensis</name>
    <dbReference type="NCBI Taxonomy" id="2763678"/>
    <lineage>
        <taxon>Bacteria</taxon>
        <taxon>Bacillati</taxon>
        <taxon>Bacillota</taxon>
        <taxon>Clostridia</taxon>
        <taxon>Eubacteriales</taxon>
        <taxon>Oscillospiraceae</taxon>
        <taxon>Youxingia</taxon>
    </lineage>
</organism>
<accession>A0A926EL44</accession>
<feature type="region of interest" description="Disordered" evidence="1">
    <location>
        <begin position="1"/>
        <end position="62"/>
    </location>
</feature>
<sequence length="76" mass="8414">MMNNYPMGPGRRPVQRGGYYSSSQQNYGQQPQSQQDTGQYSQPSQQLPNGLLGKLFNPQDPLGSINKIVSIMKILG</sequence>
<reference evidence="2" key="1">
    <citation type="submission" date="2020-08" db="EMBL/GenBank/DDBJ databases">
        <title>Genome public.</title>
        <authorList>
            <person name="Liu C."/>
            <person name="Sun Q."/>
        </authorList>
    </citation>
    <scope>NUCLEOTIDE SEQUENCE</scope>
    <source>
        <strain evidence="2">NSJ-64</strain>
    </source>
</reference>
<name>A0A926EL44_9FIRM</name>
<dbReference type="Proteomes" id="UP000623678">
    <property type="component" value="Unassembled WGS sequence"/>
</dbReference>
<keyword evidence="3" id="KW-1185">Reference proteome</keyword>
<evidence type="ECO:0000256" key="1">
    <source>
        <dbReference type="SAM" id="MobiDB-lite"/>
    </source>
</evidence>
<dbReference type="AlphaFoldDB" id="A0A926EL44"/>
<protein>
    <submittedName>
        <fullName evidence="2">Uncharacterized protein</fullName>
    </submittedName>
</protein>
<comment type="caution">
    <text evidence="2">The sequence shown here is derived from an EMBL/GenBank/DDBJ whole genome shotgun (WGS) entry which is preliminary data.</text>
</comment>
<gene>
    <name evidence="2" type="ORF">H8705_07335</name>
</gene>
<evidence type="ECO:0000313" key="2">
    <source>
        <dbReference type="EMBL" id="MBC8585393.1"/>
    </source>
</evidence>
<feature type="compositionally biased region" description="Low complexity" evidence="1">
    <location>
        <begin position="15"/>
        <end position="43"/>
    </location>
</feature>